<reference evidence="1" key="1">
    <citation type="submission" date="2021-06" db="EMBL/GenBank/DDBJ databases">
        <title>Parelaphostrongylus tenuis whole genome reference sequence.</title>
        <authorList>
            <person name="Garwood T.J."/>
            <person name="Larsen P.A."/>
            <person name="Fountain-Jones N.M."/>
            <person name="Garbe J.R."/>
            <person name="Macchietto M.G."/>
            <person name="Kania S.A."/>
            <person name="Gerhold R.W."/>
            <person name="Richards J.E."/>
            <person name="Wolf T.M."/>
        </authorList>
    </citation>
    <scope>NUCLEOTIDE SEQUENCE</scope>
    <source>
        <strain evidence="1">MNPRO001-30</strain>
        <tissue evidence="1">Meninges</tissue>
    </source>
</reference>
<evidence type="ECO:0000313" key="2">
    <source>
        <dbReference type="Proteomes" id="UP001196413"/>
    </source>
</evidence>
<organism evidence="1 2">
    <name type="scientific">Parelaphostrongylus tenuis</name>
    <name type="common">Meningeal worm</name>
    <dbReference type="NCBI Taxonomy" id="148309"/>
    <lineage>
        <taxon>Eukaryota</taxon>
        <taxon>Metazoa</taxon>
        <taxon>Ecdysozoa</taxon>
        <taxon>Nematoda</taxon>
        <taxon>Chromadorea</taxon>
        <taxon>Rhabditida</taxon>
        <taxon>Rhabditina</taxon>
        <taxon>Rhabditomorpha</taxon>
        <taxon>Strongyloidea</taxon>
        <taxon>Metastrongylidae</taxon>
        <taxon>Parelaphostrongylus</taxon>
    </lineage>
</organism>
<name>A0AAD5WH70_PARTN</name>
<sequence>MSDYDFPDDHTEEKGFEVDGKLQNCRVSQKELDICTSEKIVDGSWRRTWSGLDDSLFDVVQLPTSLDASVQTTATLHRTNGSVKIETTV</sequence>
<dbReference type="EMBL" id="JAHQIW010006682">
    <property type="protein sequence ID" value="KAJ1369786.1"/>
    <property type="molecule type" value="Genomic_DNA"/>
</dbReference>
<dbReference type="Proteomes" id="UP001196413">
    <property type="component" value="Unassembled WGS sequence"/>
</dbReference>
<gene>
    <name evidence="1" type="ORF">KIN20_031346</name>
</gene>
<evidence type="ECO:0000313" key="1">
    <source>
        <dbReference type="EMBL" id="KAJ1369786.1"/>
    </source>
</evidence>
<keyword evidence="2" id="KW-1185">Reference proteome</keyword>
<protein>
    <submittedName>
        <fullName evidence="1">Uncharacterized protein</fullName>
    </submittedName>
</protein>
<proteinExistence type="predicted"/>
<accession>A0AAD5WH70</accession>
<comment type="caution">
    <text evidence="1">The sequence shown here is derived from an EMBL/GenBank/DDBJ whole genome shotgun (WGS) entry which is preliminary data.</text>
</comment>
<dbReference type="AlphaFoldDB" id="A0AAD5WH70"/>